<dbReference type="GO" id="GO:0015297">
    <property type="term" value="F:antiporter activity"/>
    <property type="evidence" value="ECO:0007669"/>
    <property type="project" value="UniProtKB-KW"/>
</dbReference>
<evidence type="ECO:0000256" key="12">
    <source>
        <dbReference type="SAM" id="Phobius"/>
    </source>
</evidence>
<evidence type="ECO:0000313" key="15">
    <source>
        <dbReference type="Proteomes" id="UP000247498"/>
    </source>
</evidence>
<feature type="transmembrane region" description="Helical" evidence="12">
    <location>
        <begin position="479"/>
        <end position="506"/>
    </location>
</feature>
<dbReference type="GO" id="GO:0016020">
    <property type="term" value="C:membrane"/>
    <property type="evidence" value="ECO:0007669"/>
    <property type="project" value="UniProtKB-SubCell"/>
</dbReference>
<dbReference type="Proteomes" id="UP000247498">
    <property type="component" value="Unassembled WGS sequence"/>
</dbReference>
<evidence type="ECO:0000256" key="3">
    <source>
        <dbReference type="ARBA" id="ARBA00022449"/>
    </source>
</evidence>
<dbReference type="EMBL" id="BDRX01000118">
    <property type="protein sequence ID" value="GBF98181.1"/>
    <property type="molecule type" value="Genomic_DNA"/>
</dbReference>
<dbReference type="GO" id="GO:0006814">
    <property type="term" value="P:sodium ion transport"/>
    <property type="evidence" value="ECO:0007669"/>
    <property type="project" value="UniProtKB-KW"/>
</dbReference>
<dbReference type="InterPro" id="IPR045016">
    <property type="entry name" value="NhaD-like"/>
</dbReference>
<feature type="domain" description="Citrate transporter-like" evidence="13">
    <location>
        <begin position="111"/>
        <end position="505"/>
    </location>
</feature>
<evidence type="ECO:0000256" key="11">
    <source>
        <dbReference type="SAM" id="MobiDB-lite"/>
    </source>
</evidence>
<feature type="transmembrane region" description="Helical" evidence="12">
    <location>
        <begin position="404"/>
        <end position="423"/>
    </location>
</feature>
<keyword evidence="3" id="KW-0050">Antiport</keyword>
<evidence type="ECO:0000259" key="13">
    <source>
        <dbReference type="Pfam" id="PF03600"/>
    </source>
</evidence>
<dbReference type="AlphaFoldDB" id="A0A2V0PE99"/>
<name>A0A2V0PE99_9CHLO</name>
<keyword evidence="9" id="KW-0739">Sodium transport</keyword>
<dbReference type="PANTHER" id="PTHR43269">
    <property type="entry name" value="SODIUM/PROTON ANTIPORTER 1-RELATED"/>
    <property type="match status" value="1"/>
</dbReference>
<dbReference type="Pfam" id="PF03600">
    <property type="entry name" value="CitMHS"/>
    <property type="match status" value="1"/>
</dbReference>
<comment type="subcellular location">
    <subcellularLocation>
        <location evidence="1">Membrane</location>
        <topology evidence="1">Multi-pass membrane protein</topology>
    </subcellularLocation>
</comment>
<evidence type="ECO:0000256" key="1">
    <source>
        <dbReference type="ARBA" id="ARBA00004141"/>
    </source>
</evidence>
<gene>
    <name evidence="14" type="ORF">Rsub_10681</name>
</gene>
<feature type="region of interest" description="Disordered" evidence="11">
    <location>
        <begin position="1"/>
        <end position="59"/>
    </location>
</feature>
<protein>
    <submittedName>
        <fullName evidence="14">Na+ H+ antiporter</fullName>
    </submittedName>
</protein>
<feature type="region of interest" description="Disordered" evidence="11">
    <location>
        <begin position="300"/>
        <end position="337"/>
    </location>
</feature>
<evidence type="ECO:0000256" key="10">
    <source>
        <dbReference type="ARBA" id="ARBA00025753"/>
    </source>
</evidence>
<reference evidence="14 15" key="1">
    <citation type="journal article" date="2018" name="Sci. Rep.">
        <title>Raphidocelis subcapitata (=Pseudokirchneriella subcapitata) provides an insight into genome evolution and environmental adaptations in the Sphaeropleales.</title>
        <authorList>
            <person name="Suzuki S."/>
            <person name="Yamaguchi H."/>
            <person name="Nakajima N."/>
            <person name="Kawachi M."/>
        </authorList>
    </citation>
    <scope>NUCLEOTIDE SEQUENCE [LARGE SCALE GENOMIC DNA]</scope>
    <source>
        <strain evidence="14 15">NIES-35</strain>
    </source>
</reference>
<proteinExistence type="inferred from homology"/>
<feature type="compositionally biased region" description="Pro residues" evidence="11">
    <location>
        <begin position="22"/>
        <end position="51"/>
    </location>
</feature>
<keyword evidence="8 12" id="KW-0472">Membrane</keyword>
<keyword evidence="5 12" id="KW-1133">Transmembrane helix</keyword>
<evidence type="ECO:0000256" key="7">
    <source>
        <dbReference type="ARBA" id="ARBA00023065"/>
    </source>
</evidence>
<evidence type="ECO:0000256" key="2">
    <source>
        <dbReference type="ARBA" id="ARBA00022448"/>
    </source>
</evidence>
<dbReference type="InterPro" id="IPR004680">
    <property type="entry name" value="Cit_transptr-like_dom"/>
</dbReference>
<dbReference type="PANTHER" id="PTHR43269:SF2">
    <property type="entry name" value="SODIUM_PROTON ANTIPORTER 1-RELATED"/>
    <property type="match status" value="1"/>
</dbReference>
<evidence type="ECO:0000256" key="9">
    <source>
        <dbReference type="ARBA" id="ARBA00023201"/>
    </source>
</evidence>
<dbReference type="STRING" id="307507.A0A2V0PE99"/>
<keyword evidence="6" id="KW-0915">Sodium</keyword>
<feature type="transmembrane region" description="Helical" evidence="12">
    <location>
        <begin position="232"/>
        <end position="251"/>
    </location>
</feature>
<feature type="compositionally biased region" description="Low complexity" evidence="11">
    <location>
        <begin position="303"/>
        <end position="335"/>
    </location>
</feature>
<feature type="transmembrane region" description="Helical" evidence="12">
    <location>
        <begin position="555"/>
        <end position="573"/>
    </location>
</feature>
<feature type="transmembrane region" description="Helical" evidence="12">
    <location>
        <begin position="192"/>
        <end position="220"/>
    </location>
</feature>
<dbReference type="OrthoDB" id="2865258at2759"/>
<evidence type="ECO:0000256" key="8">
    <source>
        <dbReference type="ARBA" id="ARBA00023136"/>
    </source>
</evidence>
<evidence type="ECO:0000256" key="5">
    <source>
        <dbReference type="ARBA" id="ARBA00022989"/>
    </source>
</evidence>
<dbReference type="FunCoup" id="A0A2V0PE99">
    <property type="interactions" value="36"/>
</dbReference>
<organism evidence="14 15">
    <name type="scientific">Raphidocelis subcapitata</name>
    <dbReference type="NCBI Taxonomy" id="307507"/>
    <lineage>
        <taxon>Eukaryota</taxon>
        <taxon>Viridiplantae</taxon>
        <taxon>Chlorophyta</taxon>
        <taxon>core chlorophytes</taxon>
        <taxon>Chlorophyceae</taxon>
        <taxon>CS clade</taxon>
        <taxon>Sphaeropleales</taxon>
        <taxon>Selenastraceae</taxon>
        <taxon>Raphidocelis</taxon>
    </lineage>
</organism>
<dbReference type="InParanoid" id="A0A2V0PE99"/>
<feature type="transmembrane region" description="Helical" evidence="12">
    <location>
        <begin position="444"/>
        <end position="467"/>
    </location>
</feature>
<evidence type="ECO:0000256" key="4">
    <source>
        <dbReference type="ARBA" id="ARBA00022692"/>
    </source>
</evidence>
<dbReference type="NCBIfam" id="NF038006">
    <property type="entry name" value="NhaD_1"/>
    <property type="match status" value="1"/>
</dbReference>
<keyword evidence="2" id="KW-0813">Transport</keyword>
<keyword evidence="15" id="KW-1185">Reference proteome</keyword>
<comment type="similarity">
    <text evidence="10">Belongs to the NhaD Na(+)/H(+) (TC 2.A.62) antiporter family.</text>
</comment>
<accession>A0A2V0PE99</accession>
<keyword evidence="7" id="KW-0406">Ion transport</keyword>
<feature type="transmembrane region" description="Helical" evidence="12">
    <location>
        <begin position="518"/>
        <end position="543"/>
    </location>
</feature>
<evidence type="ECO:0000313" key="14">
    <source>
        <dbReference type="EMBL" id="GBF98181.1"/>
    </source>
</evidence>
<comment type="caution">
    <text evidence="14">The sequence shown here is derived from an EMBL/GenBank/DDBJ whole genome shotgun (WGS) entry which is preliminary data.</text>
</comment>
<keyword evidence="4 12" id="KW-0812">Transmembrane</keyword>
<sequence length="582" mass="59589">MRARAAGSGADPLPASAAPLAPSAPPPPPPPPRPGAAPQPPPQPQPQPPGAPDTGPRDRSDLYRAIGVGAFVSVVAGVLDHQAVEDHQGLAMAAVFCLGYAGIIAEDLLGFNKAGVALGTAVSLWVIRSTGGSPGTVDAEMAAALREVSELIYFLVGAMTVVEVVDAHGGFKPLAAAVNAGSAAPETRNTRLLWGVGLLAFFVSAVLDNLTTTIVMLSVLQRAVPDDRELRKLLGAAVVVAANAGGAWTPIGDVTTTMLWLHGQLSPLPTMRDLLLPSLVSLVVPLTLLQTFAPEFRPGAGGPAALPATGAPQGAEPQQQEQQGQQEQQQEQQPLQPVPDLSLALSSVASMDGGVSGPPADPAAVREALAFEEASKRGPLVLSVGVAALLSVPAFKYLTGLPPYMGMLSGLSVLWLLTDALHFGESKRYPRVSDALRKLDIEAIMFFLGILLAVGALDAAGLLQRLAVALSAAVPNAGIVAAVIGLVSAVVDNVPLVAATMGMYDLSRVPVDSQLWQLIALCAGTGGSLLVIGSAAGVAFMSIEGAGFGWYARRITPWVAVGYGASLATYALLHGLPPDGAI</sequence>
<evidence type="ECO:0000256" key="6">
    <source>
        <dbReference type="ARBA" id="ARBA00023053"/>
    </source>
</evidence>
<feature type="compositionally biased region" description="Low complexity" evidence="11">
    <location>
        <begin position="1"/>
        <end position="21"/>
    </location>
</feature>